<name>A0A956SEU9_UNCEI</name>
<dbReference type="AlphaFoldDB" id="A0A956SEU9"/>
<organism evidence="1 2">
    <name type="scientific">Eiseniibacteriota bacterium</name>
    <dbReference type="NCBI Taxonomy" id="2212470"/>
    <lineage>
        <taxon>Bacteria</taxon>
        <taxon>Candidatus Eiseniibacteriota</taxon>
    </lineage>
</organism>
<dbReference type="EMBL" id="JAGQHS010000124">
    <property type="protein sequence ID" value="MCA9757851.1"/>
    <property type="molecule type" value="Genomic_DNA"/>
</dbReference>
<evidence type="ECO:0000313" key="2">
    <source>
        <dbReference type="Proteomes" id="UP000739538"/>
    </source>
</evidence>
<dbReference type="SUPFAM" id="SSF48695">
    <property type="entry name" value="Multiheme cytochromes"/>
    <property type="match status" value="1"/>
</dbReference>
<comment type="caution">
    <text evidence="1">The sequence shown here is derived from an EMBL/GenBank/DDBJ whole genome shotgun (WGS) entry which is preliminary data.</text>
</comment>
<dbReference type="Proteomes" id="UP000739538">
    <property type="component" value="Unassembled WGS sequence"/>
</dbReference>
<reference evidence="1" key="1">
    <citation type="submission" date="2020-04" db="EMBL/GenBank/DDBJ databases">
        <authorList>
            <person name="Zhang T."/>
        </authorList>
    </citation>
    <scope>NUCLEOTIDE SEQUENCE</scope>
    <source>
        <strain evidence="1">HKST-UBA02</strain>
    </source>
</reference>
<accession>A0A956SEU9</accession>
<sequence>MQTTSRVPLSSTWIVSTLALLCLAPTVAYSLPELWDSLCQSCHTDDSRTCAGCHNHRGELNAHTTQEQYWPGESVEVRFEGGGKPGWVRARLYDASGSLLDEATGPSRSGDDSLRTAVDDKVTFPLTLLGRAPSAPGTYTWRAAYFGIFHIQNVSHDEEWVPVEVEVVSPGSFEEYTWGRLKRHYR</sequence>
<gene>
    <name evidence="1" type="ORF">KDA27_18815</name>
</gene>
<proteinExistence type="predicted"/>
<reference evidence="1" key="2">
    <citation type="journal article" date="2021" name="Microbiome">
        <title>Successional dynamics and alternative stable states in a saline activated sludge microbial community over 9 years.</title>
        <authorList>
            <person name="Wang Y."/>
            <person name="Ye J."/>
            <person name="Ju F."/>
            <person name="Liu L."/>
            <person name="Boyd J.A."/>
            <person name="Deng Y."/>
            <person name="Parks D.H."/>
            <person name="Jiang X."/>
            <person name="Yin X."/>
            <person name="Woodcroft B.J."/>
            <person name="Tyson G.W."/>
            <person name="Hugenholtz P."/>
            <person name="Polz M.F."/>
            <person name="Zhang T."/>
        </authorList>
    </citation>
    <scope>NUCLEOTIDE SEQUENCE</scope>
    <source>
        <strain evidence="1">HKST-UBA02</strain>
    </source>
</reference>
<evidence type="ECO:0000313" key="1">
    <source>
        <dbReference type="EMBL" id="MCA9757851.1"/>
    </source>
</evidence>
<protein>
    <submittedName>
        <fullName evidence="1">Uncharacterized protein</fullName>
    </submittedName>
</protein>
<dbReference type="InterPro" id="IPR036280">
    <property type="entry name" value="Multihaem_cyt_sf"/>
</dbReference>